<proteinExistence type="inferred from homology"/>
<keyword evidence="4" id="KW-1185">Reference proteome</keyword>
<dbReference type="PATRIC" id="fig|66876.3.peg.7370"/>
<dbReference type="Gene3D" id="1.20.1440.110">
    <property type="entry name" value="acylaminoacyl peptidase"/>
    <property type="match status" value="1"/>
</dbReference>
<gene>
    <name evidence="3" type="ORF">ADL29_33455</name>
</gene>
<dbReference type="Gene3D" id="3.40.50.1820">
    <property type="entry name" value="alpha/beta hydrolase"/>
    <property type="match status" value="1"/>
</dbReference>
<reference evidence="4" key="1">
    <citation type="submission" date="2015-07" db="EMBL/GenBank/DDBJ databases">
        <authorList>
            <person name="Ju K.-S."/>
            <person name="Doroghazi J.R."/>
            <person name="Metcalf W.W."/>
        </authorList>
    </citation>
    <scope>NUCLEOTIDE SEQUENCE [LARGE SCALE GENOMIC DNA]</scope>
    <source>
        <strain evidence="4">NRRL ISP-5002</strain>
    </source>
</reference>
<protein>
    <submittedName>
        <fullName evidence="3">Uncharacterized protein</fullName>
    </submittedName>
</protein>
<dbReference type="PANTHER" id="PTHR22946">
    <property type="entry name" value="DIENELACTONE HYDROLASE DOMAIN-CONTAINING PROTEIN-RELATED"/>
    <property type="match status" value="1"/>
</dbReference>
<dbReference type="InterPro" id="IPR029058">
    <property type="entry name" value="AB_hydrolase_fold"/>
</dbReference>
<dbReference type="SUPFAM" id="SSF53474">
    <property type="entry name" value="alpha/beta-Hydrolases"/>
    <property type="match status" value="1"/>
</dbReference>
<comment type="caution">
    <text evidence="3">The sequence shown here is derived from an EMBL/GenBank/DDBJ whole genome shotgun (WGS) entry which is preliminary data.</text>
</comment>
<dbReference type="EMBL" id="LGKG01000174">
    <property type="protein sequence ID" value="KPC59798.1"/>
    <property type="molecule type" value="Genomic_DNA"/>
</dbReference>
<comment type="similarity">
    <text evidence="1">Belongs to the AB hydrolase superfamily.</text>
</comment>
<name>A0A0N0XTD3_9ACTN</name>
<dbReference type="AlphaFoldDB" id="A0A0N0XTD3"/>
<evidence type="ECO:0000313" key="3">
    <source>
        <dbReference type="EMBL" id="KPC59798.1"/>
    </source>
</evidence>
<sequence>MFQSFAERALALSTRGGAEYGECEKTMGRILPGDVAGWHREWTATAATVESWARQSDERGHRVSAREAYLRAATYYRVSYLPLFGAPVDPRLAGAFDHETRCFDRFADLAAHPMRPLEIPFDGGSLPGYLCAPEDGGTPRPALIGVNGYDSNLHEMYWSHAVPALRRGYACLLVDGPGQGRALIKDGRTLRPDWETVLRPVVDHALMLPEIDPARIAVMGWSFGGCLAPRGVSGEPRVAALIADPGQWDPSSFSRQLPLPDDLKERLPEVDPAELDPYLAGIADDPTLKWKLVQRALWVHGLDSLGEYVVELSRYRLADAVASIACPTLVAAAENDPTSAQAQELYDALQCPKELVRFTADEGSAGHCESWNRSRFDQRVFDWLDEVLESPGRTRATCGDHLTLR</sequence>
<dbReference type="InterPro" id="IPR010520">
    <property type="entry name" value="FrsA-like"/>
</dbReference>
<dbReference type="GO" id="GO:0003824">
    <property type="term" value="F:catalytic activity"/>
    <property type="evidence" value="ECO:0007669"/>
    <property type="project" value="UniProtKB-ARBA"/>
</dbReference>
<keyword evidence="2" id="KW-0378">Hydrolase</keyword>
<evidence type="ECO:0000256" key="1">
    <source>
        <dbReference type="ARBA" id="ARBA00008645"/>
    </source>
</evidence>
<accession>A0A0N0XTD3</accession>
<dbReference type="PANTHER" id="PTHR22946:SF12">
    <property type="entry name" value="CONIDIAL PIGMENT BIOSYNTHESIS PROTEIN AYG1 (AFU_ORTHOLOGUE AFUA_2G17550)"/>
    <property type="match status" value="1"/>
</dbReference>
<dbReference type="InterPro" id="IPR050261">
    <property type="entry name" value="FrsA_esterase"/>
</dbReference>
<dbReference type="Proteomes" id="UP000037982">
    <property type="component" value="Unassembled WGS sequence"/>
</dbReference>
<evidence type="ECO:0000256" key="2">
    <source>
        <dbReference type="ARBA" id="ARBA00022801"/>
    </source>
</evidence>
<dbReference type="Pfam" id="PF06500">
    <property type="entry name" value="FrsA-like"/>
    <property type="match status" value="1"/>
</dbReference>
<organism evidence="3 4">
    <name type="scientific">Streptomyces chattanoogensis</name>
    <dbReference type="NCBI Taxonomy" id="66876"/>
    <lineage>
        <taxon>Bacteria</taxon>
        <taxon>Bacillati</taxon>
        <taxon>Actinomycetota</taxon>
        <taxon>Actinomycetes</taxon>
        <taxon>Kitasatosporales</taxon>
        <taxon>Streptomycetaceae</taxon>
        <taxon>Streptomyces</taxon>
    </lineage>
</organism>
<evidence type="ECO:0000313" key="4">
    <source>
        <dbReference type="Proteomes" id="UP000037982"/>
    </source>
</evidence>